<dbReference type="GO" id="GO:0003700">
    <property type="term" value="F:DNA-binding transcription factor activity"/>
    <property type="evidence" value="ECO:0007669"/>
    <property type="project" value="InterPro"/>
</dbReference>
<dbReference type="SUPFAM" id="SSF46689">
    <property type="entry name" value="Homeodomain-like"/>
    <property type="match status" value="2"/>
</dbReference>
<dbReference type="SMART" id="SM00342">
    <property type="entry name" value="HTH_ARAC"/>
    <property type="match status" value="1"/>
</dbReference>
<dbReference type="GO" id="GO:0043565">
    <property type="term" value="F:sequence-specific DNA binding"/>
    <property type="evidence" value="ECO:0007669"/>
    <property type="project" value="InterPro"/>
</dbReference>
<dbReference type="InterPro" id="IPR053142">
    <property type="entry name" value="PchR_regulatory_protein"/>
</dbReference>
<feature type="domain" description="HTH araC/xylS-type" evidence="3">
    <location>
        <begin position="232"/>
        <end position="330"/>
    </location>
</feature>
<evidence type="ECO:0000256" key="1">
    <source>
        <dbReference type="ARBA" id="ARBA00023015"/>
    </source>
</evidence>
<evidence type="ECO:0000256" key="2">
    <source>
        <dbReference type="ARBA" id="ARBA00023163"/>
    </source>
</evidence>
<gene>
    <name evidence="4" type="primary">rhaS_2</name>
    <name evidence="4" type="ORF">KBTEX_02071</name>
</gene>
<dbReference type="InterPro" id="IPR018060">
    <property type="entry name" value="HTH_AraC"/>
</dbReference>
<keyword evidence="2" id="KW-0804">Transcription</keyword>
<evidence type="ECO:0000259" key="3">
    <source>
        <dbReference type="PROSITE" id="PS01124"/>
    </source>
</evidence>
<dbReference type="PANTHER" id="PTHR47893">
    <property type="entry name" value="REGULATORY PROTEIN PCHR"/>
    <property type="match status" value="1"/>
</dbReference>
<reference evidence="4" key="1">
    <citation type="submission" date="2019-06" db="EMBL/GenBank/DDBJ databases">
        <authorList>
            <person name="Murdoch R.W."/>
            <person name="Fathepure B."/>
        </authorList>
    </citation>
    <scope>NUCLEOTIDE SEQUENCE</scope>
</reference>
<protein>
    <submittedName>
        <fullName evidence="4">HTH-type transcriptional activator RhaS</fullName>
    </submittedName>
</protein>
<evidence type="ECO:0000313" key="4">
    <source>
        <dbReference type="EMBL" id="QEA05747.1"/>
    </source>
</evidence>
<dbReference type="AlphaFoldDB" id="A0A5B8RGD4"/>
<sequence>MLSVQTSPVTTDKPLAIDAGQLRDVSAPVAHRHRLQAPSWNHRAPLLDGFMHLTEIQPGMLLRVADVHDRYDLTSRAELPAGVKIALVLDGNAHVRFGGRAITLGRDEPATDRAVAVTLARPERFVRNGRAGGHERTVTLTLTPAWLAANGYAWQPDPRTPPHLTRWTPSPGLLGLLEGVIDPGVLSAPPRTRQLRLTGAALSLAGEALAAAFDGVTATGTEAPVTSDRRLRRLIRLIDGGAELPSTQARLAARLGMSLSSLQRQFRSHYGMPLGRYLRRRRLAAAGEAIRQRGMNMETAANLAGYTSAANFATAFRREFGMPPSRCRGALQAD</sequence>
<dbReference type="Gene3D" id="1.10.10.60">
    <property type="entry name" value="Homeodomain-like"/>
    <property type="match status" value="1"/>
</dbReference>
<dbReference type="PANTHER" id="PTHR47893:SF1">
    <property type="entry name" value="REGULATORY PROTEIN PCHR"/>
    <property type="match status" value="1"/>
</dbReference>
<accession>A0A5B8RGD4</accession>
<dbReference type="InterPro" id="IPR009057">
    <property type="entry name" value="Homeodomain-like_sf"/>
</dbReference>
<dbReference type="EMBL" id="MN079109">
    <property type="protein sequence ID" value="QEA05747.1"/>
    <property type="molecule type" value="Genomic_DNA"/>
</dbReference>
<name>A0A5B8RGD4_9ZZZZ</name>
<dbReference type="Pfam" id="PF12833">
    <property type="entry name" value="HTH_18"/>
    <property type="match status" value="1"/>
</dbReference>
<organism evidence="4">
    <name type="scientific">uncultured organism</name>
    <dbReference type="NCBI Taxonomy" id="155900"/>
    <lineage>
        <taxon>unclassified sequences</taxon>
        <taxon>environmental samples</taxon>
    </lineage>
</organism>
<keyword evidence="1" id="KW-0805">Transcription regulation</keyword>
<proteinExistence type="predicted"/>
<dbReference type="PROSITE" id="PS01124">
    <property type="entry name" value="HTH_ARAC_FAMILY_2"/>
    <property type="match status" value="1"/>
</dbReference>